<organism evidence="8 9">
    <name type="scientific">Candidatus Lokiarchaeum ossiferum</name>
    <dbReference type="NCBI Taxonomy" id="2951803"/>
    <lineage>
        <taxon>Archaea</taxon>
        <taxon>Promethearchaeati</taxon>
        <taxon>Promethearchaeota</taxon>
        <taxon>Promethearchaeia</taxon>
        <taxon>Promethearchaeales</taxon>
        <taxon>Promethearchaeaceae</taxon>
        <taxon>Candidatus Lokiarchaeum</taxon>
    </lineage>
</organism>
<gene>
    <name evidence="8" type="ORF">NEF87_000139</name>
</gene>
<dbReference type="PANTHER" id="PTHR23513:SF6">
    <property type="entry name" value="MAJOR FACILITATOR SUPERFAMILY ASSOCIATED DOMAIN-CONTAINING PROTEIN"/>
    <property type="match status" value="1"/>
</dbReference>
<dbReference type="InterPro" id="IPR036259">
    <property type="entry name" value="MFS_trans_sf"/>
</dbReference>
<evidence type="ECO:0000256" key="6">
    <source>
        <dbReference type="SAM" id="Phobius"/>
    </source>
</evidence>
<dbReference type="InterPro" id="IPR020846">
    <property type="entry name" value="MFS_dom"/>
</dbReference>
<evidence type="ECO:0000313" key="9">
    <source>
        <dbReference type="Proteomes" id="UP001208689"/>
    </source>
</evidence>
<feature type="transmembrane region" description="Helical" evidence="6">
    <location>
        <begin position="327"/>
        <end position="347"/>
    </location>
</feature>
<feature type="transmembrane region" description="Helical" evidence="6">
    <location>
        <begin position="50"/>
        <end position="70"/>
    </location>
</feature>
<keyword evidence="4 6" id="KW-1133">Transmembrane helix</keyword>
<comment type="subcellular location">
    <subcellularLocation>
        <location evidence="1">Cell membrane</location>
        <topology evidence="1">Multi-pass membrane protein</topology>
    </subcellularLocation>
</comment>
<evidence type="ECO:0000256" key="1">
    <source>
        <dbReference type="ARBA" id="ARBA00004651"/>
    </source>
</evidence>
<keyword evidence="3 6" id="KW-0812">Transmembrane</keyword>
<evidence type="ECO:0000256" key="5">
    <source>
        <dbReference type="ARBA" id="ARBA00023136"/>
    </source>
</evidence>
<feature type="transmembrane region" description="Helical" evidence="6">
    <location>
        <begin position="237"/>
        <end position="264"/>
    </location>
</feature>
<evidence type="ECO:0000313" key="8">
    <source>
        <dbReference type="EMBL" id="UYP43854.1"/>
    </source>
</evidence>
<feature type="transmembrane region" description="Helical" evidence="6">
    <location>
        <begin position="176"/>
        <end position="196"/>
    </location>
</feature>
<dbReference type="Proteomes" id="UP001208689">
    <property type="component" value="Chromosome"/>
</dbReference>
<dbReference type="Pfam" id="PF07690">
    <property type="entry name" value="MFS_1"/>
    <property type="match status" value="1"/>
</dbReference>
<accession>A0ABY6HK03</accession>
<evidence type="ECO:0000256" key="2">
    <source>
        <dbReference type="ARBA" id="ARBA00022475"/>
    </source>
</evidence>
<dbReference type="PROSITE" id="PS50850">
    <property type="entry name" value="MFS"/>
    <property type="match status" value="1"/>
</dbReference>
<dbReference type="PANTHER" id="PTHR23513">
    <property type="entry name" value="INTEGRAL MEMBRANE EFFLUX PROTEIN-RELATED"/>
    <property type="match status" value="1"/>
</dbReference>
<feature type="transmembrane region" description="Helical" evidence="6">
    <location>
        <begin position="368"/>
        <end position="386"/>
    </location>
</feature>
<keyword evidence="9" id="KW-1185">Reference proteome</keyword>
<reference evidence="8" key="1">
    <citation type="submission" date="2022-09" db="EMBL/GenBank/DDBJ databases">
        <title>Actin cytoskeleton and complex cell architecture in an #Asgard archaeon.</title>
        <authorList>
            <person name="Ponce Toledo R.I."/>
            <person name="Schleper C."/>
            <person name="Rodrigues Oliveira T."/>
            <person name="Wollweber F."/>
            <person name="Xu J."/>
            <person name="Rittmann S."/>
            <person name="Klingl A."/>
            <person name="Pilhofer M."/>
        </authorList>
    </citation>
    <scope>NUCLEOTIDE SEQUENCE</scope>
    <source>
        <strain evidence="8">B-35</strain>
    </source>
</reference>
<evidence type="ECO:0000259" key="7">
    <source>
        <dbReference type="PROSITE" id="PS50850"/>
    </source>
</evidence>
<protein>
    <recommendedName>
        <fullName evidence="7">Major facilitator superfamily (MFS) profile domain-containing protein</fullName>
    </recommendedName>
</protein>
<dbReference type="CDD" id="cd06173">
    <property type="entry name" value="MFS_MefA_like"/>
    <property type="match status" value="1"/>
</dbReference>
<sequence>MEKQLTIEKNNKTFKMYIIFFIGQSISLFGSSIVQFAGTWWITEQSQDPLYMSILMLLMFVPQLIIGPIAGVLADKFSRKKIIILSDAFQALVTLAIIIFAATITNDLWLFIVFLSIRYVGQAFQQPAVKTVIPMLVPDDKIGQINGISSLLQALLTMGSPFVGAILLNYYTISQIMIIDIISFGIAMLPLIFISFPNIHQMATSSAKNEEKKTKIKSSFFTDFKIGLKGISETPGLWILIISVLFTNLAATPVNVLASYFVLYDHGGSALIYSIIGACITIGVIGGSIFMSIKKKWKNRRRSYILFHFLTYGGLIIIGLAPRGAFWMIALGGFLMMASIPMINNFYITYMQVIVPKEKQGRVFSMDTFFSTVATPIGMVGAAPLANLIGNSMVFTLCGIIAFGILALFSLTKQYSKVQFDAIDAQDHIENLETTDPVLITEVA</sequence>
<keyword evidence="2" id="KW-1003">Cell membrane</keyword>
<evidence type="ECO:0000256" key="4">
    <source>
        <dbReference type="ARBA" id="ARBA00022989"/>
    </source>
</evidence>
<feature type="transmembrane region" description="Helical" evidence="6">
    <location>
        <begin position="270"/>
        <end position="291"/>
    </location>
</feature>
<feature type="transmembrane region" description="Helical" evidence="6">
    <location>
        <begin position="392"/>
        <end position="411"/>
    </location>
</feature>
<feature type="transmembrane region" description="Helical" evidence="6">
    <location>
        <begin position="303"/>
        <end position="321"/>
    </location>
</feature>
<dbReference type="SUPFAM" id="SSF103473">
    <property type="entry name" value="MFS general substrate transporter"/>
    <property type="match status" value="1"/>
</dbReference>
<dbReference type="EMBL" id="CP104013">
    <property type="protein sequence ID" value="UYP43854.1"/>
    <property type="molecule type" value="Genomic_DNA"/>
</dbReference>
<dbReference type="InterPro" id="IPR011701">
    <property type="entry name" value="MFS"/>
</dbReference>
<feature type="domain" description="Major facilitator superfamily (MFS) profile" evidence="7">
    <location>
        <begin position="16"/>
        <end position="416"/>
    </location>
</feature>
<name>A0ABY6HK03_9ARCH</name>
<dbReference type="Gene3D" id="1.20.1250.20">
    <property type="entry name" value="MFS general substrate transporter like domains"/>
    <property type="match status" value="1"/>
</dbReference>
<keyword evidence="5 6" id="KW-0472">Membrane</keyword>
<evidence type="ECO:0000256" key="3">
    <source>
        <dbReference type="ARBA" id="ARBA00022692"/>
    </source>
</evidence>
<feature type="transmembrane region" description="Helical" evidence="6">
    <location>
        <begin position="16"/>
        <end position="38"/>
    </location>
</feature>
<proteinExistence type="predicted"/>